<sequence>MANNTCLSKNAATHAKPDIGEAILCMGRTLF</sequence>
<organism evidence="1 2">
    <name type="scientific">Bacillus capparidis</name>
    <dbReference type="NCBI Taxonomy" id="1840411"/>
    <lineage>
        <taxon>Bacteria</taxon>
        <taxon>Bacillati</taxon>
        <taxon>Bacillota</taxon>
        <taxon>Bacilli</taxon>
        <taxon>Bacillales</taxon>
        <taxon>Bacillaceae</taxon>
        <taxon>Bacillus</taxon>
    </lineage>
</organism>
<dbReference type="EMBL" id="JAFDST010000003">
    <property type="protein sequence ID" value="MBP1082474.1"/>
    <property type="molecule type" value="Genomic_DNA"/>
</dbReference>
<protein>
    <submittedName>
        <fullName evidence="1">Uncharacterized protein</fullName>
    </submittedName>
</protein>
<comment type="caution">
    <text evidence="1">The sequence shown here is derived from an EMBL/GenBank/DDBJ whole genome shotgun (WGS) entry which is preliminary data.</text>
</comment>
<proteinExistence type="predicted"/>
<dbReference type="Proteomes" id="UP000674416">
    <property type="component" value="Unassembled WGS sequence"/>
</dbReference>
<gene>
    <name evidence="1" type="ORF">JOC74_002977</name>
</gene>
<evidence type="ECO:0000313" key="1">
    <source>
        <dbReference type="EMBL" id="MBP1082474.1"/>
    </source>
</evidence>
<keyword evidence="2" id="KW-1185">Reference proteome</keyword>
<accession>A0ABS4CYN1</accession>
<evidence type="ECO:0000313" key="2">
    <source>
        <dbReference type="Proteomes" id="UP000674416"/>
    </source>
</evidence>
<name>A0ABS4CYN1_9BACI</name>
<reference evidence="1 2" key="1">
    <citation type="submission" date="2021-01" db="EMBL/GenBank/DDBJ databases">
        <title>Genomic Encyclopedia of Type Strains, Phase IV (KMG-IV): sequencing the most valuable type-strain genomes for metagenomic binning, comparative biology and taxonomic classification.</title>
        <authorList>
            <person name="Goeker M."/>
        </authorList>
    </citation>
    <scope>NUCLEOTIDE SEQUENCE [LARGE SCALE GENOMIC DNA]</scope>
    <source>
        <strain evidence="1 2">DSM 103394</strain>
    </source>
</reference>